<evidence type="ECO:0000256" key="3">
    <source>
        <dbReference type="ARBA" id="ARBA00022692"/>
    </source>
</evidence>
<feature type="transmembrane region" description="Helical" evidence="6">
    <location>
        <begin position="63"/>
        <end position="85"/>
    </location>
</feature>
<dbReference type="InterPro" id="IPR005171">
    <property type="entry name" value="Cyt_c_oxidase_su4_prok"/>
</dbReference>
<reference evidence="7 8" key="1">
    <citation type="submission" date="2018-02" db="EMBL/GenBank/DDBJ databases">
        <title>A novel lanthanide dependent methylotroph, Methylotenera sp. La3113.</title>
        <authorList>
            <person name="Lv H."/>
            <person name="Tani A."/>
        </authorList>
    </citation>
    <scope>NUCLEOTIDE SEQUENCE [LARGE SCALE GENOMIC DNA]</scope>
    <source>
        <strain evidence="7 8">La3113</strain>
    </source>
</reference>
<dbReference type="RefSeq" id="WP_135277205.1">
    <property type="nucleotide sequence ID" value="NZ_PQVH01000008.1"/>
</dbReference>
<dbReference type="GO" id="GO:0005886">
    <property type="term" value="C:plasma membrane"/>
    <property type="evidence" value="ECO:0007669"/>
    <property type="project" value="UniProtKB-SubCell"/>
</dbReference>
<keyword evidence="2" id="KW-1003">Cell membrane</keyword>
<comment type="subcellular location">
    <subcellularLocation>
        <location evidence="1">Cell membrane</location>
        <topology evidence="1">Multi-pass membrane protein</topology>
    </subcellularLocation>
</comment>
<keyword evidence="8" id="KW-1185">Reference proteome</keyword>
<dbReference type="AlphaFoldDB" id="A0A4Y9VT32"/>
<keyword evidence="5 6" id="KW-0472">Membrane</keyword>
<evidence type="ECO:0000313" key="7">
    <source>
        <dbReference type="EMBL" id="TFW71639.1"/>
    </source>
</evidence>
<comment type="caution">
    <text evidence="7">The sequence shown here is derived from an EMBL/GenBank/DDBJ whole genome shotgun (WGS) entry which is preliminary data.</text>
</comment>
<organism evidence="7 8">
    <name type="scientific">Methylotenera oryzisoli</name>
    <dbReference type="NCBI Taxonomy" id="2080758"/>
    <lineage>
        <taxon>Bacteria</taxon>
        <taxon>Pseudomonadati</taxon>
        <taxon>Pseudomonadota</taxon>
        <taxon>Betaproteobacteria</taxon>
        <taxon>Nitrosomonadales</taxon>
        <taxon>Methylophilaceae</taxon>
        <taxon>Methylotenera</taxon>
    </lineage>
</organism>
<dbReference type="OrthoDB" id="9181004at2"/>
<keyword evidence="4 6" id="KW-1133">Transmembrane helix</keyword>
<name>A0A4Y9VT32_9PROT</name>
<feature type="transmembrane region" description="Helical" evidence="6">
    <location>
        <begin position="37"/>
        <end position="56"/>
    </location>
</feature>
<dbReference type="EMBL" id="PQVH01000008">
    <property type="protein sequence ID" value="TFW71639.1"/>
    <property type="molecule type" value="Genomic_DNA"/>
</dbReference>
<sequence length="86" mass="9686">MNKPINHFSTRIWLVLIMLTMLTFAIGEEVAQGKAVMLSVLAIAFIKGQLIANYFMGLRYVSWLWRGIIMGYFVVVGGMVAIAYLL</sequence>
<evidence type="ECO:0000256" key="4">
    <source>
        <dbReference type="ARBA" id="ARBA00022989"/>
    </source>
</evidence>
<evidence type="ECO:0000256" key="1">
    <source>
        <dbReference type="ARBA" id="ARBA00004651"/>
    </source>
</evidence>
<evidence type="ECO:0000256" key="2">
    <source>
        <dbReference type="ARBA" id="ARBA00022475"/>
    </source>
</evidence>
<evidence type="ECO:0000256" key="5">
    <source>
        <dbReference type="ARBA" id="ARBA00023136"/>
    </source>
</evidence>
<evidence type="ECO:0000256" key="6">
    <source>
        <dbReference type="SAM" id="Phobius"/>
    </source>
</evidence>
<keyword evidence="3 6" id="KW-0812">Transmembrane</keyword>
<evidence type="ECO:0008006" key="9">
    <source>
        <dbReference type="Google" id="ProtNLM"/>
    </source>
</evidence>
<dbReference type="Proteomes" id="UP000297706">
    <property type="component" value="Unassembled WGS sequence"/>
</dbReference>
<gene>
    <name evidence="7" type="ORF">C3Y98_05995</name>
</gene>
<evidence type="ECO:0000313" key="8">
    <source>
        <dbReference type="Proteomes" id="UP000297706"/>
    </source>
</evidence>
<proteinExistence type="predicted"/>
<dbReference type="Pfam" id="PF03626">
    <property type="entry name" value="COX4_pro"/>
    <property type="match status" value="1"/>
</dbReference>
<accession>A0A4Y9VT32</accession>
<protein>
    <recommendedName>
        <fullName evidence="9">Cytochrome C oxidase subunit IV</fullName>
    </recommendedName>
</protein>